<protein>
    <submittedName>
        <fullName evidence="2">S-layer homology domain-containing protein</fullName>
    </submittedName>
</protein>
<proteinExistence type="predicted"/>
<gene>
    <name evidence="2" type="ORF">ACFQ4B_32955</name>
</gene>
<reference evidence="3" key="1">
    <citation type="journal article" date="2019" name="Int. J. Syst. Evol. Microbiol.">
        <title>The Global Catalogue of Microorganisms (GCM) 10K type strain sequencing project: providing services to taxonomists for standard genome sequencing and annotation.</title>
        <authorList>
            <consortium name="The Broad Institute Genomics Platform"/>
            <consortium name="The Broad Institute Genome Sequencing Center for Infectious Disease"/>
            <person name="Wu L."/>
            <person name="Ma J."/>
        </authorList>
    </citation>
    <scope>NUCLEOTIDE SEQUENCE [LARGE SCALE GENOMIC DNA]</scope>
    <source>
        <strain evidence="3">CCUG 53270</strain>
    </source>
</reference>
<dbReference type="InterPro" id="IPR001119">
    <property type="entry name" value="SLH_dom"/>
</dbReference>
<sequence>MAKQAVALAVKAGIVSGYEDGSFRPDAQITRAEMISMIAKTLKVSLNSHTTTGFADDENIPRWAKGSVETIRKLGIIDGRTAANSFRTLRPLGRKRYPCC</sequence>
<evidence type="ECO:0000259" key="1">
    <source>
        <dbReference type="PROSITE" id="PS51272"/>
    </source>
</evidence>
<organism evidence="2 3">
    <name type="scientific">Paenibacillus vulneris</name>
    <dbReference type="NCBI Taxonomy" id="1133364"/>
    <lineage>
        <taxon>Bacteria</taxon>
        <taxon>Bacillati</taxon>
        <taxon>Bacillota</taxon>
        <taxon>Bacilli</taxon>
        <taxon>Bacillales</taxon>
        <taxon>Paenibacillaceae</taxon>
        <taxon>Paenibacillus</taxon>
    </lineage>
</organism>
<keyword evidence="3" id="KW-1185">Reference proteome</keyword>
<dbReference type="Proteomes" id="UP001597180">
    <property type="component" value="Unassembled WGS sequence"/>
</dbReference>
<dbReference type="RefSeq" id="WP_377741181.1">
    <property type="nucleotide sequence ID" value="NZ_BAABJG010000035.1"/>
</dbReference>
<feature type="domain" description="SLH" evidence="1">
    <location>
        <begin position="1"/>
        <end position="52"/>
    </location>
</feature>
<name>A0ABW3UX66_9BACL</name>
<dbReference type="EMBL" id="JBHTLU010000053">
    <property type="protein sequence ID" value="MFD1224931.1"/>
    <property type="molecule type" value="Genomic_DNA"/>
</dbReference>
<evidence type="ECO:0000313" key="3">
    <source>
        <dbReference type="Proteomes" id="UP001597180"/>
    </source>
</evidence>
<comment type="caution">
    <text evidence="2">The sequence shown here is derived from an EMBL/GenBank/DDBJ whole genome shotgun (WGS) entry which is preliminary data.</text>
</comment>
<dbReference type="Pfam" id="PF00395">
    <property type="entry name" value="SLH"/>
    <property type="match status" value="1"/>
</dbReference>
<dbReference type="PROSITE" id="PS51272">
    <property type="entry name" value="SLH"/>
    <property type="match status" value="1"/>
</dbReference>
<evidence type="ECO:0000313" key="2">
    <source>
        <dbReference type="EMBL" id="MFD1224931.1"/>
    </source>
</evidence>
<accession>A0ABW3UX66</accession>